<evidence type="ECO:0000313" key="5">
    <source>
        <dbReference type="Proteomes" id="UP000735302"/>
    </source>
</evidence>
<accession>A0AAV4DRQ3</accession>
<dbReference type="Proteomes" id="UP000735302">
    <property type="component" value="Unassembled WGS sequence"/>
</dbReference>
<evidence type="ECO:0000256" key="1">
    <source>
        <dbReference type="SAM" id="Coils"/>
    </source>
</evidence>
<proteinExistence type="predicted"/>
<keyword evidence="4" id="KW-0176">Collagen</keyword>
<evidence type="ECO:0000256" key="2">
    <source>
        <dbReference type="SAM" id="MobiDB-lite"/>
    </source>
</evidence>
<feature type="region of interest" description="Disordered" evidence="2">
    <location>
        <begin position="163"/>
        <end position="182"/>
    </location>
</feature>
<feature type="signal peptide" evidence="3">
    <location>
        <begin position="1"/>
        <end position="19"/>
    </location>
</feature>
<feature type="chain" id="PRO_5044022477" evidence="3">
    <location>
        <begin position="20"/>
        <end position="606"/>
    </location>
</feature>
<protein>
    <submittedName>
        <fullName evidence="4">Collagen alpha-4(Vi) chain</fullName>
    </submittedName>
</protein>
<evidence type="ECO:0000256" key="3">
    <source>
        <dbReference type="SAM" id="SignalP"/>
    </source>
</evidence>
<keyword evidence="1" id="KW-0175">Coiled coil</keyword>
<comment type="caution">
    <text evidence="4">The sequence shown here is derived from an EMBL/GenBank/DDBJ whole genome shotgun (WGS) entry which is preliminary data.</text>
</comment>
<name>A0AAV4DRQ3_9GAST</name>
<sequence length="606" mass="67031">MAQIVAVFLLFSFLNSCKGFDFTLDVPVRVPSDGSNTLQPCAVLQCNETLERSPNQIKALTVYKKVGESDATESWQQLASITSERVSERKMSKGARIVGQLTDYDAYLTLDLVDTHDCKSSQFLCVVSLGDNQGRKSLTKSVVGKGSDPDSIENFTIKKPKDSLRRVKRRDAQSSSAGASPNLMNPFQIQLDRIESRLEDALKNLENRLEDKIGDLQAAVIDRIERTETDIENNLGETGSKTDRLENRLEDKLENIDTRVIETLVLTKATAANANDNTYNLLATKIDGLENKLKDTLSQLESCATGIIKKDENTKDNGERHFEQLATTVSKVQSTEKNISCSGVQIHQTEVGAGQSALSVSAENTKLSQLVTNVASLTDLTQHLVTRVQTFSNSYAGGTLVPVNEFSDPLGSGKKEWRLVFRGTAYNNVALYPAYLHGTGIPLEVEQGCKQFNKSLTCVNHYRNQDAIDNWINIDEVLFAIYKGGEIVKRVVFNGRGSTYTSWFHSGRVILSSWDDLTTQPHNFFSIIGETNPTYLRRFFMSLDYHGGCDGYRGWFFAFDALHGGCPAEKTVATPSFLYAAGNTFAVWTSASKALADAIGVFVKYE</sequence>
<feature type="compositionally biased region" description="Polar residues" evidence="2">
    <location>
        <begin position="173"/>
        <end position="182"/>
    </location>
</feature>
<dbReference type="EMBL" id="BLXT01008205">
    <property type="protein sequence ID" value="GFO46709.1"/>
    <property type="molecule type" value="Genomic_DNA"/>
</dbReference>
<keyword evidence="5" id="KW-1185">Reference proteome</keyword>
<reference evidence="4 5" key="1">
    <citation type="journal article" date="2021" name="Elife">
        <title>Chloroplast acquisition without the gene transfer in kleptoplastic sea slugs, Plakobranchus ocellatus.</title>
        <authorList>
            <person name="Maeda T."/>
            <person name="Takahashi S."/>
            <person name="Yoshida T."/>
            <person name="Shimamura S."/>
            <person name="Takaki Y."/>
            <person name="Nagai Y."/>
            <person name="Toyoda A."/>
            <person name="Suzuki Y."/>
            <person name="Arimoto A."/>
            <person name="Ishii H."/>
            <person name="Satoh N."/>
            <person name="Nishiyama T."/>
            <person name="Hasebe M."/>
            <person name="Maruyama T."/>
            <person name="Minagawa J."/>
            <person name="Obokata J."/>
            <person name="Shigenobu S."/>
        </authorList>
    </citation>
    <scope>NUCLEOTIDE SEQUENCE [LARGE SCALE GENOMIC DNA]</scope>
</reference>
<evidence type="ECO:0000313" key="4">
    <source>
        <dbReference type="EMBL" id="GFO46709.1"/>
    </source>
</evidence>
<dbReference type="AlphaFoldDB" id="A0AAV4DRQ3"/>
<keyword evidence="3" id="KW-0732">Signal</keyword>
<dbReference type="Gene3D" id="1.20.120.20">
    <property type="entry name" value="Apolipoprotein"/>
    <property type="match status" value="1"/>
</dbReference>
<organism evidence="4 5">
    <name type="scientific">Plakobranchus ocellatus</name>
    <dbReference type="NCBI Taxonomy" id="259542"/>
    <lineage>
        <taxon>Eukaryota</taxon>
        <taxon>Metazoa</taxon>
        <taxon>Spiralia</taxon>
        <taxon>Lophotrochozoa</taxon>
        <taxon>Mollusca</taxon>
        <taxon>Gastropoda</taxon>
        <taxon>Heterobranchia</taxon>
        <taxon>Euthyneura</taxon>
        <taxon>Panpulmonata</taxon>
        <taxon>Sacoglossa</taxon>
        <taxon>Placobranchoidea</taxon>
        <taxon>Plakobranchidae</taxon>
        <taxon>Plakobranchus</taxon>
    </lineage>
</organism>
<gene>
    <name evidence="4" type="ORF">PoB_007321400</name>
</gene>
<dbReference type="GO" id="GO:0005581">
    <property type="term" value="C:collagen trimer"/>
    <property type="evidence" value="ECO:0007669"/>
    <property type="project" value="UniProtKB-KW"/>
</dbReference>
<feature type="coiled-coil region" evidence="1">
    <location>
        <begin position="188"/>
        <end position="222"/>
    </location>
</feature>